<evidence type="ECO:0000313" key="2">
    <source>
        <dbReference type="Proteomes" id="UP000283530"/>
    </source>
</evidence>
<dbReference type="AlphaFoldDB" id="A0A3S3MZ25"/>
<dbReference type="Proteomes" id="UP000283530">
    <property type="component" value="Unassembled WGS sequence"/>
</dbReference>
<reference evidence="1 2" key="1">
    <citation type="journal article" date="2019" name="Nat. Plants">
        <title>Stout camphor tree genome fills gaps in understanding of flowering plant genome evolution.</title>
        <authorList>
            <person name="Chaw S.M."/>
            <person name="Liu Y.C."/>
            <person name="Wu Y.W."/>
            <person name="Wang H.Y."/>
            <person name="Lin C.I."/>
            <person name="Wu C.S."/>
            <person name="Ke H.M."/>
            <person name="Chang L.Y."/>
            <person name="Hsu C.Y."/>
            <person name="Yang H.T."/>
            <person name="Sudianto E."/>
            <person name="Hsu M.H."/>
            <person name="Wu K.P."/>
            <person name="Wang L.N."/>
            <person name="Leebens-Mack J.H."/>
            <person name="Tsai I.J."/>
        </authorList>
    </citation>
    <scope>NUCLEOTIDE SEQUENCE [LARGE SCALE GENOMIC DNA]</scope>
    <source>
        <strain evidence="2">cv. Chaw 1501</strain>
        <tissue evidence="1">Young leaves</tissue>
    </source>
</reference>
<evidence type="ECO:0000313" key="1">
    <source>
        <dbReference type="EMBL" id="RWR85179.1"/>
    </source>
</evidence>
<dbReference type="PANTHER" id="PTHR34563">
    <property type="entry name" value="BNACNNG33880D PROTEIN"/>
    <property type="match status" value="1"/>
</dbReference>
<comment type="caution">
    <text evidence="1">The sequence shown here is derived from an EMBL/GenBank/DDBJ whole genome shotgun (WGS) entry which is preliminary data.</text>
</comment>
<proteinExistence type="predicted"/>
<sequence>MIHNCHLPTDVSNYSNKDNNSGIIQLPHSFLLPLNALIVSNITTAIIFHSLIPPSSIRPSYLHFPSLLSETLFSFPLSNLLRILLHHHFNQGLAMAMIVHQLGKLVGRVKSKLRVMKTKKVYDKIDKSESMRVEIKSRKAQKLIAETLKIADKISDSPRHKSSLF</sequence>
<dbReference type="OrthoDB" id="782347at2759"/>
<protein>
    <submittedName>
        <fullName evidence="1">Uncharacterized protein</fullName>
    </submittedName>
</protein>
<gene>
    <name evidence="1" type="ORF">CKAN_01403200</name>
</gene>
<name>A0A3S3MZ25_9MAGN</name>
<dbReference type="PANTHER" id="PTHR34563:SF6">
    <property type="entry name" value="OS08G0416800 PROTEIN"/>
    <property type="match status" value="1"/>
</dbReference>
<dbReference type="EMBL" id="QPKB01000005">
    <property type="protein sequence ID" value="RWR85179.1"/>
    <property type="molecule type" value="Genomic_DNA"/>
</dbReference>
<accession>A0A3S3MZ25</accession>
<organism evidence="1 2">
    <name type="scientific">Cinnamomum micranthum f. kanehirae</name>
    <dbReference type="NCBI Taxonomy" id="337451"/>
    <lineage>
        <taxon>Eukaryota</taxon>
        <taxon>Viridiplantae</taxon>
        <taxon>Streptophyta</taxon>
        <taxon>Embryophyta</taxon>
        <taxon>Tracheophyta</taxon>
        <taxon>Spermatophyta</taxon>
        <taxon>Magnoliopsida</taxon>
        <taxon>Magnoliidae</taxon>
        <taxon>Laurales</taxon>
        <taxon>Lauraceae</taxon>
        <taxon>Cinnamomum</taxon>
    </lineage>
</organism>
<keyword evidence="2" id="KW-1185">Reference proteome</keyword>